<keyword evidence="4" id="KW-1185">Reference proteome</keyword>
<feature type="compositionally biased region" description="Low complexity" evidence="1">
    <location>
        <begin position="171"/>
        <end position="187"/>
    </location>
</feature>
<dbReference type="EMBL" id="JAEHOD010000018">
    <property type="protein sequence ID" value="KAG2448257.1"/>
    <property type="molecule type" value="Genomic_DNA"/>
</dbReference>
<feature type="transmembrane region" description="Helical" evidence="2">
    <location>
        <begin position="387"/>
        <end position="407"/>
    </location>
</feature>
<gene>
    <name evidence="3" type="ORF">HYH02_006841</name>
</gene>
<feature type="compositionally biased region" description="Gly residues" evidence="1">
    <location>
        <begin position="203"/>
        <end position="217"/>
    </location>
</feature>
<proteinExistence type="predicted"/>
<evidence type="ECO:0000313" key="3">
    <source>
        <dbReference type="EMBL" id="KAG2448257.1"/>
    </source>
</evidence>
<protein>
    <submittedName>
        <fullName evidence="3">Uncharacterized protein</fullName>
    </submittedName>
</protein>
<accession>A0A835WIN7</accession>
<organism evidence="3 4">
    <name type="scientific">Chlamydomonas schloesseri</name>
    <dbReference type="NCBI Taxonomy" id="2026947"/>
    <lineage>
        <taxon>Eukaryota</taxon>
        <taxon>Viridiplantae</taxon>
        <taxon>Chlorophyta</taxon>
        <taxon>core chlorophytes</taxon>
        <taxon>Chlorophyceae</taxon>
        <taxon>CS clade</taxon>
        <taxon>Chlamydomonadales</taxon>
        <taxon>Chlamydomonadaceae</taxon>
        <taxon>Chlamydomonas</taxon>
    </lineage>
</organism>
<dbReference type="Proteomes" id="UP000613740">
    <property type="component" value="Unassembled WGS sequence"/>
</dbReference>
<feature type="region of interest" description="Disordered" evidence="1">
    <location>
        <begin position="303"/>
        <end position="326"/>
    </location>
</feature>
<feature type="region of interest" description="Disordered" evidence="1">
    <location>
        <begin position="100"/>
        <end position="127"/>
    </location>
</feature>
<evidence type="ECO:0000256" key="1">
    <source>
        <dbReference type="SAM" id="MobiDB-lite"/>
    </source>
</evidence>
<feature type="compositionally biased region" description="Low complexity" evidence="1">
    <location>
        <begin position="272"/>
        <end position="281"/>
    </location>
</feature>
<keyword evidence="2" id="KW-0472">Membrane</keyword>
<feature type="compositionally biased region" description="Low complexity" evidence="1">
    <location>
        <begin position="106"/>
        <end position="126"/>
    </location>
</feature>
<comment type="caution">
    <text evidence="3">The sequence shown here is derived from an EMBL/GenBank/DDBJ whole genome shotgun (WGS) entry which is preliminary data.</text>
</comment>
<evidence type="ECO:0000256" key="2">
    <source>
        <dbReference type="SAM" id="Phobius"/>
    </source>
</evidence>
<dbReference type="AlphaFoldDB" id="A0A835WIN7"/>
<dbReference type="OrthoDB" id="544871at2759"/>
<feature type="region of interest" description="Disordered" evidence="1">
    <location>
        <begin position="247"/>
        <end position="281"/>
    </location>
</feature>
<name>A0A835WIN7_9CHLO</name>
<reference evidence="3" key="1">
    <citation type="journal article" date="2020" name="bioRxiv">
        <title>Comparative genomics of Chlamydomonas.</title>
        <authorList>
            <person name="Craig R.J."/>
            <person name="Hasan A.R."/>
            <person name="Ness R.W."/>
            <person name="Keightley P.D."/>
        </authorList>
    </citation>
    <scope>NUCLEOTIDE SEQUENCE</scope>
    <source>
        <strain evidence="3">CCAP 11/173</strain>
    </source>
</reference>
<feature type="compositionally biased region" description="Low complexity" evidence="1">
    <location>
        <begin position="303"/>
        <end position="320"/>
    </location>
</feature>
<keyword evidence="2" id="KW-0812">Transmembrane</keyword>
<keyword evidence="2" id="KW-1133">Transmembrane helix</keyword>
<evidence type="ECO:0000313" key="4">
    <source>
        <dbReference type="Proteomes" id="UP000613740"/>
    </source>
</evidence>
<sequence>MQQGLGATGHGWDAKLPRTALRGSLQRALRSAGPPRRWPRQDVVSLVASQRAGDWQGEAAIVAVASVSQDTAAPSATAQRAIAEALGPWEDASCCCGGSGHDAGSHSHLQHAQQQQQHAGPSHSGQVQGRHHFIHYEGHPHQHHQQHHHQHHALQLQDVHSLGQQPEAHLSHTTAAAPSASPAIASSGRDHTAGSSGISANGSGHGRMNGGVDGNGGSSSSEMLEVYRSGSTAPLVLGLGSDLGAAAGGSSGPGGTFTLPPPRTAPALDTHSPAGPAAAAATSPGAAAGAVRAVAAVVLSPAAPVSGPSASTSTSTPTPTISMDSLSSVDSDGEMCLLVPDPAGGDIQLVCDSDPTHPISLAEEAVLHPLVPASLLQDIEHKLEADLTTIAVTIVFAIGFICLEFGVNDLIEIFFGHSVISDLTCIGIGLVVVFGVKVSKLPLLRLDRWN</sequence>
<feature type="region of interest" description="Disordered" evidence="1">
    <location>
        <begin position="163"/>
        <end position="222"/>
    </location>
</feature>
<feature type="transmembrane region" description="Helical" evidence="2">
    <location>
        <begin position="413"/>
        <end position="436"/>
    </location>
</feature>